<keyword evidence="2" id="KW-1185">Reference proteome</keyword>
<protein>
    <submittedName>
        <fullName evidence="1">CG11777</fullName>
    </submittedName>
</protein>
<organism evidence="1 2">
    <name type="scientific">Drosophila busckii</name>
    <name type="common">Fruit fly</name>
    <dbReference type="NCBI Taxonomy" id="30019"/>
    <lineage>
        <taxon>Eukaryota</taxon>
        <taxon>Metazoa</taxon>
        <taxon>Ecdysozoa</taxon>
        <taxon>Arthropoda</taxon>
        <taxon>Hexapoda</taxon>
        <taxon>Insecta</taxon>
        <taxon>Pterygota</taxon>
        <taxon>Neoptera</taxon>
        <taxon>Endopterygota</taxon>
        <taxon>Diptera</taxon>
        <taxon>Brachycera</taxon>
        <taxon>Muscomorpha</taxon>
        <taxon>Ephydroidea</taxon>
        <taxon>Drosophilidae</taxon>
        <taxon>Drosophila</taxon>
    </lineage>
</organism>
<dbReference type="AlphaFoldDB" id="A0A0M4EEU3"/>
<proteinExistence type="predicted"/>
<accession>A0A0M4EEU3</accession>
<evidence type="ECO:0000313" key="2">
    <source>
        <dbReference type="Proteomes" id="UP000494163"/>
    </source>
</evidence>
<name>A0A0M4EEU3_DROBS</name>
<gene>
    <name evidence="1" type="ORF">Dbus_chr2Rg189</name>
</gene>
<sequence length="225" mass="25093">MQHHNMIGVLVMHNAICFESRHARCIERALVLPGAKRYHALHHNGLQLLMLNQTSEVQQQRYNIGGTRRLIVGEIHKDGIGAVEIAIHTQRTATAQINILLPPIGHIVGGPPALQHQIPLQLLANGLLELLGQALHARVVLIIQQRTHRAQITRHGIVHRGQRQARQRALKTVQSWLVPAAEHAHHGHPQHGGYGDTTARRSRLVHPALVYEQQLQRVAHGKAYG</sequence>
<evidence type="ECO:0000313" key="1">
    <source>
        <dbReference type="EMBL" id="ALC40610.1"/>
    </source>
</evidence>
<reference evidence="1 2" key="1">
    <citation type="submission" date="2015-08" db="EMBL/GenBank/DDBJ databases">
        <title>Ancestral chromatin configuration constrains chromatin evolution on differentiating sex chromosomes in Drosophila.</title>
        <authorList>
            <person name="Zhou Q."/>
            <person name="Bachtrog D."/>
        </authorList>
    </citation>
    <scope>NUCLEOTIDE SEQUENCE [LARGE SCALE GENOMIC DNA]</scope>
    <source>
        <tissue evidence="1">Whole larvae</tissue>
    </source>
</reference>
<dbReference type="EMBL" id="CP012524">
    <property type="protein sequence ID" value="ALC40610.1"/>
    <property type="molecule type" value="Genomic_DNA"/>
</dbReference>
<dbReference type="Proteomes" id="UP000494163">
    <property type="component" value="Chromosome 2R"/>
</dbReference>